<reference evidence="5 6" key="1">
    <citation type="submission" date="2017-12" db="EMBL/GenBank/DDBJ databases">
        <title>Hemimetabolous genomes reveal molecular basis of termite eusociality.</title>
        <authorList>
            <person name="Harrison M.C."/>
            <person name="Jongepier E."/>
            <person name="Robertson H.M."/>
            <person name="Arning N."/>
            <person name="Bitard-Feildel T."/>
            <person name="Chao H."/>
            <person name="Childers C.P."/>
            <person name="Dinh H."/>
            <person name="Doddapaneni H."/>
            <person name="Dugan S."/>
            <person name="Gowin J."/>
            <person name="Greiner C."/>
            <person name="Han Y."/>
            <person name="Hu H."/>
            <person name="Hughes D.S.T."/>
            <person name="Huylmans A.-K."/>
            <person name="Kemena C."/>
            <person name="Kremer L.P.M."/>
            <person name="Lee S.L."/>
            <person name="Lopez-Ezquerra A."/>
            <person name="Mallet L."/>
            <person name="Monroy-Kuhn J.M."/>
            <person name="Moser A."/>
            <person name="Murali S.C."/>
            <person name="Muzny D.M."/>
            <person name="Otani S."/>
            <person name="Piulachs M.-D."/>
            <person name="Poelchau M."/>
            <person name="Qu J."/>
            <person name="Schaub F."/>
            <person name="Wada-Katsumata A."/>
            <person name="Worley K.C."/>
            <person name="Xie Q."/>
            <person name="Ylla G."/>
            <person name="Poulsen M."/>
            <person name="Gibbs R.A."/>
            <person name="Schal C."/>
            <person name="Richards S."/>
            <person name="Belles X."/>
            <person name="Korb J."/>
            <person name="Bornberg-Bauer E."/>
        </authorList>
    </citation>
    <scope>NUCLEOTIDE SEQUENCE [LARGE SCALE GENOMIC DNA]</scope>
    <source>
        <tissue evidence="5">Whole body</tissue>
    </source>
</reference>
<dbReference type="InterPro" id="IPR016580">
    <property type="entry name" value="HUS1"/>
</dbReference>
<dbReference type="GO" id="GO:0006289">
    <property type="term" value="P:nucleotide-excision repair"/>
    <property type="evidence" value="ECO:0007669"/>
    <property type="project" value="TreeGrafter"/>
</dbReference>
<dbReference type="GO" id="GO:0044778">
    <property type="term" value="P:meiotic DNA integrity checkpoint signaling"/>
    <property type="evidence" value="ECO:0007669"/>
    <property type="project" value="TreeGrafter"/>
</dbReference>
<dbReference type="InParanoid" id="A0A2J7QDP9"/>
<dbReference type="Pfam" id="PF04005">
    <property type="entry name" value="Hus1"/>
    <property type="match status" value="1"/>
</dbReference>
<dbReference type="InterPro" id="IPR007150">
    <property type="entry name" value="HUS1/Mec3"/>
</dbReference>
<organism evidence="5 6">
    <name type="scientific">Cryptotermes secundus</name>
    <dbReference type="NCBI Taxonomy" id="105785"/>
    <lineage>
        <taxon>Eukaryota</taxon>
        <taxon>Metazoa</taxon>
        <taxon>Ecdysozoa</taxon>
        <taxon>Arthropoda</taxon>
        <taxon>Hexapoda</taxon>
        <taxon>Insecta</taxon>
        <taxon>Pterygota</taxon>
        <taxon>Neoptera</taxon>
        <taxon>Polyneoptera</taxon>
        <taxon>Dictyoptera</taxon>
        <taxon>Blattodea</taxon>
        <taxon>Blattoidea</taxon>
        <taxon>Termitoidae</taxon>
        <taxon>Kalotermitidae</taxon>
        <taxon>Cryptotermitinae</taxon>
        <taxon>Cryptotermes</taxon>
    </lineage>
</organism>
<gene>
    <name evidence="5" type="primary">HUS1</name>
    <name evidence="5" type="ORF">B7P43_G03373</name>
</gene>
<protein>
    <recommendedName>
        <fullName evidence="4">Checkpoint protein</fullName>
    </recommendedName>
</protein>
<dbReference type="OrthoDB" id="10063861at2759"/>
<dbReference type="AlphaFoldDB" id="A0A2J7QDP9"/>
<dbReference type="EMBL" id="NEVH01015817">
    <property type="protein sequence ID" value="PNF26711.1"/>
    <property type="molecule type" value="Genomic_DNA"/>
</dbReference>
<keyword evidence="6" id="KW-1185">Reference proteome</keyword>
<dbReference type="Gene3D" id="3.70.10.10">
    <property type="match status" value="1"/>
</dbReference>
<dbReference type="Proteomes" id="UP000235965">
    <property type="component" value="Unassembled WGS sequence"/>
</dbReference>
<dbReference type="GO" id="GO:0000723">
    <property type="term" value="P:telomere maintenance"/>
    <property type="evidence" value="ECO:0007669"/>
    <property type="project" value="TreeGrafter"/>
</dbReference>
<evidence type="ECO:0000256" key="3">
    <source>
        <dbReference type="ARBA" id="ARBA00023242"/>
    </source>
</evidence>
<dbReference type="GO" id="GO:0033314">
    <property type="term" value="P:mitotic DNA replication checkpoint signaling"/>
    <property type="evidence" value="ECO:0007669"/>
    <property type="project" value="TreeGrafter"/>
</dbReference>
<dbReference type="GO" id="GO:0030896">
    <property type="term" value="C:checkpoint clamp complex"/>
    <property type="evidence" value="ECO:0007669"/>
    <property type="project" value="InterPro"/>
</dbReference>
<evidence type="ECO:0000256" key="4">
    <source>
        <dbReference type="PIRNR" id="PIRNR011312"/>
    </source>
</evidence>
<evidence type="ECO:0000313" key="6">
    <source>
        <dbReference type="Proteomes" id="UP000235965"/>
    </source>
</evidence>
<evidence type="ECO:0000256" key="1">
    <source>
        <dbReference type="ARBA" id="ARBA00004123"/>
    </source>
</evidence>
<dbReference type="GO" id="GO:0035861">
    <property type="term" value="C:site of double-strand break"/>
    <property type="evidence" value="ECO:0007669"/>
    <property type="project" value="TreeGrafter"/>
</dbReference>
<name>A0A2J7QDP9_9NEOP</name>
<dbReference type="GO" id="GO:0031573">
    <property type="term" value="P:mitotic intra-S DNA damage checkpoint signaling"/>
    <property type="evidence" value="ECO:0007669"/>
    <property type="project" value="TreeGrafter"/>
</dbReference>
<comment type="caution">
    <text evidence="5">The sequence shown here is derived from an EMBL/GenBank/DDBJ whole genome shotgun (WGS) entry which is preliminary data.</text>
</comment>
<dbReference type="PANTHER" id="PTHR12900">
    <property type="entry name" value="MITOTIC AND DNA DAMAGE CHECKPOINT PROTEIN HUS1"/>
    <property type="match status" value="1"/>
</dbReference>
<comment type="similarity">
    <text evidence="2 4">Belongs to the HUS1 family.</text>
</comment>
<dbReference type="STRING" id="105785.A0A2J7QDP9"/>
<accession>A0A2J7QDP9</accession>
<dbReference type="GO" id="GO:0005730">
    <property type="term" value="C:nucleolus"/>
    <property type="evidence" value="ECO:0007669"/>
    <property type="project" value="InterPro"/>
</dbReference>
<comment type="subcellular location">
    <subcellularLocation>
        <location evidence="1">Nucleus</location>
    </subcellularLocation>
</comment>
<dbReference type="FunCoup" id="A0A2J7QDP9">
    <property type="interactions" value="1239"/>
</dbReference>
<sequence>MKFRGKIAESACMRQFANIIVTLARLSKLCVVRFTKDFIYFIIVEENVTVGKPMVWSVLEQTHFFNEYSMTGVSEDQNEIYLEFETDVMAKSLSSLRVSHGAKSVKMKLTNKKSPCLTFEIQLSELSHSRFCVHDIPVSVIPRKEWTALQEPVVPNYDVSIQLPGLKLIRTVAERMKSLSSHIVLLANHEGALILKVETPEATVSTHFKNLIMENSGGDEENTEEFFSARIDIRKFVQFLTSEQVNPSKVVCNIVDDKMVAMFLINEDIIMHYFLPAVAA</sequence>
<dbReference type="PIRSF" id="PIRSF011312">
    <property type="entry name" value="Cell_cycle_HUS1"/>
    <property type="match status" value="1"/>
</dbReference>
<evidence type="ECO:0000256" key="2">
    <source>
        <dbReference type="ARBA" id="ARBA00005563"/>
    </source>
</evidence>
<dbReference type="GO" id="GO:0000724">
    <property type="term" value="P:double-strand break repair via homologous recombination"/>
    <property type="evidence" value="ECO:0007669"/>
    <property type="project" value="TreeGrafter"/>
</dbReference>
<keyword evidence="3" id="KW-0539">Nucleus</keyword>
<proteinExistence type="inferred from homology"/>
<evidence type="ECO:0000313" key="5">
    <source>
        <dbReference type="EMBL" id="PNF26711.1"/>
    </source>
</evidence>
<dbReference type="PANTHER" id="PTHR12900:SF0">
    <property type="entry name" value="CHECKPOINT PROTEIN"/>
    <property type="match status" value="1"/>
</dbReference>